<evidence type="ECO:0000256" key="4">
    <source>
        <dbReference type="ARBA" id="ARBA00022833"/>
    </source>
</evidence>
<reference evidence="8" key="2">
    <citation type="submission" date="2021-04" db="EMBL/GenBank/DDBJ databases">
        <authorList>
            <person name="Gilroy R."/>
        </authorList>
    </citation>
    <scope>NUCLEOTIDE SEQUENCE</scope>
    <source>
        <strain evidence="8">CHK179-7159</strain>
    </source>
</reference>
<comment type="cofactor">
    <cofactor evidence="1">
        <name>Zn(2+)</name>
        <dbReference type="ChEBI" id="CHEBI:29105"/>
    </cofactor>
</comment>
<evidence type="ECO:0000256" key="5">
    <source>
        <dbReference type="ARBA" id="ARBA00023002"/>
    </source>
</evidence>
<sequence>MECELPELKADDVLTRTEYTVISGGTERACILGMNNTSRNFPMSLGYCGVGHVEKIGCGVTGLSAGDRVLVYHGNHAKYNITPFSDVTKVENTGISSLEAAFVIIASMGLGGVRKLELEIGESAMVMGQGLLGIFATQFLRASGANPVIAADLNPERRSLALRLGADYAFDPADKEFVDKVRAVTKGRGVNATVEVTGVSAALSQALDCASWMGRISLLGCTRVSEHPIDFYTQVHKPGIKLIGAHNFVRPKYESYPHHWTHHDDCRAILDMLERKRIEVMPVVSRIVRPETAKEIYDQLCDDEDFPMGTVFDWRSV</sequence>
<dbReference type="InterPro" id="IPR013149">
    <property type="entry name" value="ADH-like_C"/>
</dbReference>
<keyword evidence="4" id="KW-0862">Zinc</keyword>
<dbReference type="SUPFAM" id="SSF50129">
    <property type="entry name" value="GroES-like"/>
    <property type="match status" value="1"/>
</dbReference>
<dbReference type="Gene3D" id="3.90.180.10">
    <property type="entry name" value="Medium-chain alcohol dehydrogenases, catalytic domain"/>
    <property type="match status" value="2"/>
</dbReference>
<evidence type="ECO:0000256" key="3">
    <source>
        <dbReference type="ARBA" id="ARBA00022723"/>
    </source>
</evidence>
<gene>
    <name evidence="8" type="ORF">H9717_04675</name>
</gene>
<dbReference type="InterPro" id="IPR013154">
    <property type="entry name" value="ADH-like_N"/>
</dbReference>
<keyword evidence="5" id="KW-0560">Oxidoreductase</keyword>
<dbReference type="EMBL" id="DWYY01000051">
    <property type="protein sequence ID" value="HJA92397.1"/>
    <property type="molecule type" value="Genomic_DNA"/>
</dbReference>
<proteinExistence type="inferred from homology"/>
<evidence type="ECO:0000259" key="6">
    <source>
        <dbReference type="Pfam" id="PF00107"/>
    </source>
</evidence>
<evidence type="ECO:0000313" key="8">
    <source>
        <dbReference type="EMBL" id="HJA92397.1"/>
    </source>
</evidence>
<protein>
    <submittedName>
        <fullName evidence="8">Zinc-binding alcohol dehydrogenase</fullName>
    </submittedName>
</protein>
<comment type="caution">
    <text evidence="8">The sequence shown here is derived from an EMBL/GenBank/DDBJ whole genome shotgun (WGS) entry which is preliminary data.</text>
</comment>
<dbReference type="Pfam" id="PF08240">
    <property type="entry name" value="ADH_N"/>
    <property type="match status" value="1"/>
</dbReference>
<organism evidence="8 9">
    <name type="scientific">Candidatus Eisenbergiella merdipullorum</name>
    <dbReference type="NCBI Taxonomy" id="2838553"/>
    <lineage>
        <taxon>Bacteria</taxon>
        <taxon>Bacillati</taxon>
        <taxon>Bacillota</taxon>
        <taxon>Clostridia</taxon>
        <taxon>Lachnospirales</taxon>
        <taxon>Lachnospiraceae</taxon>
        <taxon>Eisenbergiella</taxon>
    </lineage>
</organism>
<dbReference type="InterPro" id="IPR011032">
    <property type="entry name" value="GroES-like_sf"/>
</dbReference>
<reference evidence="8" key="1">
    <citation type="journal article" date="2021" name="PeerJ">
        <title>Extensive microbial diversity within the chicken gut microbiome revealed by metagenomics and culture.</title>
        <authorList>
            <person name="Gilroy R."/>
            <person name="Ravi A."/>
            <person name="Getino M."/>
            <person name="Pursley I."/>
            <person name="Horton D.L."/>
            <person name="Alikhan N.F."/>
            <person name="Baker D."/>
            <person name="Gharbi K."/>
            <person name="Hall N."/>
            <person name="Watson M."/>
            <person name="Adriaenssens E.M."/>
            <person name="Foster-Nyarko E."/>
            <person name="Jarju S."/>
            <person name="Secka A."/>
            <person name="Antonio M."/>
            <person name="Oren A."/>
            <person name="Chaudhuri R.R."/>
            <person name="La Ragione R."/>
            <person name="Hildebrand F."/>
            <person name="Pallen M.J."/>
        </authorList>
    </citation>
    <scope>NUCLEOTIDE SEQUENCE</scope>
    <source>
        <strain evidence="8">CHK179-7159</strain>
    </source>
</reference>
<keyword evidence="3" id="KW-0479">Metal-binding</keyword>
<accession>A0A9D2KYE0</accession>
<dbReference type="PANTHER" id="PTHR43350">
    <property type="entry name" value="NAD-DEPENDENT ALCOHOL DEHYDROGENASE"/>
    <property type="match status" value="1"/>
</dbReference>
<evidence type="ECO:0000259" key="7">
    <source>
        <dbReference type="Pfam" id="PF08240"/>
    </source>
</evidence>
<dbReference type="GO" id="GO:0046872">
    <property type="term" value="F:metal ion binding"/>
    <property type="evidence" value="ECO:0007669"/>
    <property type="project" value="UniProtKB-KW"/>
</dbReference>
<dbReference type="InterPro" id="IPR036291">
    <property type="entry name" value="NAD(P)-bd_dom_sf"/>
</dbReference>
<dbReference type="Pfam" id="PF00107">
    <property type="entry name" value="ADH_zinc_N"/>
    <property type="match status" value="1"/>
</dbReference>
<dbReference type="PANTHER" id="PTHR43350:SF19">
    <property type="entry name" value="D-GULOSIDE 3-DEHYDROGENASE"/>
    <property type="match status" value="1"/>
</dbReference>
<feature type="domain" description="Alcohol dehydrogenase-like N-terminal" evidence="7">
    <location>
        <begin position="11"/>
        <end position="74"/>
    </location>
</feature>
<evidence type="ECO:0000256" key="2">
    <source>
        <dbReference type="ARBA" id="ARBA00008072"/>
    </source>
</evidence>
<feature type="domain" description="Alcohol dehydrogenase-like C-terminal" evidence="6">
    <location>
        <begin position="132"/>
        <end position="245"/>
    </location>
</feature>
<evidence type="ECO:0000313" key="9">
    <source>
        <dbReference type="Proteomes" id="UP000886858"/>
    </source>
</evidence>
<dbReference type="AlphaFoldDB" id="A0A9D2KYE0"/>
<dbReference type="Proteomes" id="UP000886858">
    <property type="component" value="Unassembled WGS sequence"/>
</dbReference>
<comment type="similarity">
    <text evidence="2">Belongs to the zinc-containing alcohol dehydrogenase family.</text>
</comment>
<dbReference type="SUPFAM" id="SSF51735">
    <property type="entry name" value="NAD(P)-binding Rossmann-fold domains"/>
    <property type="match status" value="1"/>
</dbReference>
<evidence type="ECO:0000256" key="1">
    <source>
        <dbReference type="ARBA" id="ARBA00001947"/>
    </source>
</evidence>
<name>A0A9D2KYE0_9FIRM</name>
<dbReference type="Gene3D" id="3.40.50.720">
    <property type="entry name" value="NAD(P)-binding Rossmann-like Domain"/>
    <property type="match status" value="1"/>
</dbReference>
<dbReference type="CDD" id="cd08255">
    <property type="entry name" value="2-desacetyl-2-hydroxyethyl_bacteriochlorophyllide_like"/>
    <property type="match status" value="1"/>
</dbReference>
<dbReference type="GO" id="GO:0016491">
    <property type="term" value="F:oxidoreductase activity"/>
    <property type="evidence" value="ECO:0007669"/>
    <property type="project" value="UniProtKB-KW"/>
</dbReference>